<evidence type="ECO:0000256" key="1">
    <source>
        <dbReference type="SAM" id="MobiDB-lite"/>
    </source>
</evidence>
<keyword evidence="3" id="KW-1185">Reference proteome</keyword>
<feature type="compositionally biased region" description="Low complexity" evidence="1">
    <location>
        <begin position="37"/>
        <end position="65"/>
    </location>
</feature>
<gene>
    <name evidence="2" type="ORF">BSAL_84030</name>
</gene>
<evidence type="ECO:0000313" key="3">
    <source>
        <dbReference type="Proteomes" id="UP000051952"/>
    </source>
</evidence>
<dbReference type="AlphaFoldDB" id="A0A0S4J407"/>
<protein>
    <submittedName>
        <fullName evidence="2">Uncharacterized protein</fullName>
    </submittedName>
</protein>
<name>A0A0S4J407_BODSA</name>
<evidence type="ECO:0000313" key="2">
    <source>
        <dbReference type="EMBL" id="CUG72694.1"/>
    </source>
</evidence>
<proteinExistence type="predicted"/>
<organism evidence="2 3">
    <name type="scientific">Bodo saltans</name>
    <name type="common">Flagellated protozoan</name>
    <dbReference type="NCBI Taxonomy" id="75058"/>
    <lineage>
        <taxon>Eukaryota</taxon>
        <taxon>Discoba</taxon>
        <taxon>Euglenozoa</taxon>
        <taxon>Kinetoplastea</taxon>
        <taxon>Metakinetoplastina</taxon>
        <taxon>Eubodonida</taxon>
        <taxon>Bodonidae</taxon>
        <taxon>Bodo</taxon>
    </lineage>
</organism>
<dbReference type="EMBL" id="CYKH01000957">
    <property type="protein sequence ID" value="CUG72694.1"/>
    <property type="molecule type" value="Genomic_DNA"/>
</dbReference>
<dbReference type="Proteomes" id="UP000051952">
    <property type="component" value="Unassembled WGS sequence"/>
</dbReference>
<dbReference type="VEuPathDB" id="TriTrypDB:BSAL_84030"/>
<accession>A0A0S4J407</accession>
<reference evidence="3" key="1">
    <citation type="submission" date="2015-09" db="EMBL/GenBank/DDBJ databases">
        <authorList>
            <consortium name="Pathogen Informatics"/>
        </authorList>
    </citation>
    <scope>NUCLEOTIDE SEQUENCE [LARGE SCALE GENOMIC DNA]</scope>
    <source>
        <strain evidence="3">Lake Konstanz</strain>
    </source>
</reference>
<feature type="region of interest" description="Disordered" evidence="1">
    <location>
        <begin position="36"/>
        <end position="94"/>
    </location>
</feature>
<sequence length="136" mass="14466">MLSASTLSSPGRGDRNVAYGCYVSPIYKRPIVADDLSGTPATVSSPTSSLPSLSGSHQSRSSPPLAGSFTRHQHEARNDGGRFASPTGYNKPNAIGTKISTVRRMFHHASPADRKAFYGAFLDRPAKQGNPTTSLF</sequence>